<organism evidence="1 2">
    <name type="scientific">Citrus x changshan-huyou</name>
    <dbReference type="NCBI Taxonomy" id="2935761"/>
    <lineage>
        <taxon>Eukaryota</taxon>
        <taxon>Viridiplantae</taxon>
        <taxon>Streptophyta</taxon>
        <taxon>Embryophyta</taxon>
        <taxon>Tracheophyta</taxon>
        <taxon>Spermatophyta</taxon>
        <taxon>Magnoliopsida</taxon>
        <taxon>eudicotyledons</taxon>
        <taxon>Gunneridae</taxon>
        <taxon>Pentapetalae</taxon>
        <taxon>rosids</taxon>
        <taxon>malvids</taxon>
        <taxon>Sapindales</taxon>
        <taxon>Rutaceae</taxon>
        <taxon>Aurantioideae</taxon>
        <taxon>Citrus</taxon>
    </lineage>
</organism>
<evidence type="ECO:0000313" key="2">
    <source>
        <dbReference type="Proteomes" id="UP001428341"/>
    </source>
</evidence>
<evidence type="ECO:0000313" key="1">
    <source>
        <dbReference type="EMBL" id="KAK9188732.1"/>
    </source>
</evidence>
<comment type="caution">
    <text evidence="1">The sequence shown here is derived from an EMBL/GenBank/DDBJ whole genome shotgun (WGS) entry which is preliminary data.</text>
</comment>
<evidence type="ECO:0008006" key="3">
    <source>
        <dbReference type="Google" id="ProtNLM"/>
    </source>
</evidence>
<gene>
    <name evidence="1" type="ORF">WN944_020137</name>
</gene>
<reference evidence="1 2" key="1">
    <citation type="submission" date="2024-05" db="EMBL/GenBank/DDBJ databases">
        <title>Haplotype-resolved chromosome-level genome assembly of Huyou (Citrus changshanensis).</title>
        <authorList>
            <person name="Miao C."/>
            <person name="Chen W."/>
            <person name="Wu Y."/>
            <person name="Wang L."/>
            <person name="Zhao S."/>
            <person name="Grierson D."/>
            <person name="Xu C."/>
            <person name="Chen K."/>
        </authorList>
    </citation>
    <scope>NUCLEOTIDE SEQUENCE [LARGE SCALE GENOMIC DNA]</scope>
    <source>
        <strain evidence="1">01-14</strain>
        <tissue evidence="1">Leaf</tissue>
    </source>
</reference>
<proteinExistence type="predicted"/>
<accession>A0AAP0QEM6</accession>
<protein>
    <recommendedName>
        <fullName evidence="3">F-box domain-containing protein</fullName>
    </recommendedName>
</protein>
<dbReference type="Proteomes" id="UP001428341">
    <property type="component" value="Unassembled WGS sequence"/>
</dbReference>
<name>A0AAP0QEM6_9ROSI</name>
<keyword evidence="2" id="KW-1185">Reference proteome</keyword>
<sequence length="137" mass="15555">MATLPSELIVDILLKLPAKSLCLQVFIQVMACYRETVYDDKLAVTIRLENCEKIYLSSSDTYGVVRVYGSFLRLAAVIESASNTWSGPKAEELIKLESQNLDDEGGHHPLTLKLWESPKLDFNWRRREMSGTHPPRS</sequence>
<dbReference type="EMBL" id="JBCGBO010000007">
    <property type="protein sequence ID" value="KAK9188732.1"/>
    <property type="molecule type" value="Genomic_DNA"/>
</dbReference>
<dbReference type="AlphaFoldDB" id="A0AAP0QEM6"/>